<evidence type="ECO:0000313" key="8">
    <source>
        <dbReference type="EMBL" id="TWS98070.1"/>
    </source>
</evidence>
<feature type="transmembrane region" description="Helical" evidence="7">
    <location>
        <begin position="12"/>
        <end position="39"/>
    </location>
</feature>
<dbReference type="InterPro" id="IPR052923">
    <property type="entry name" value="UPF0718"/>
</dbReference>
<accession>A0A5C5SD16</accession>
<dbReference type="OrthoDB" id="9810876at2"/>
<keyword evidence="3" id="KW-1003">Cell membrane</keyword>
<feature type="transmembrane region" description="Helical" evidence="7">
    <location>
        <begin position="59"/>
        <end position="81"/>
    </location>
</feature>
<keyword evidence="5 7" id="KW-1133">Transmembrane helix</keyword>
<evidence type="ECO:0000256" key="7">
    <source>
        <dbReference type="SAM" id="Phobius"/>
    </source>
</evidence>
<dbReference type="InterPro" id="IPR005524">
    <property type="entry name" value="DUF318"/>
</dbReference>
<feature type="transmembrane region" description="Helical" evidence="7">
    <location>
        <begin position="122"/>
        <end position="145"/>
    </location>
</feature>
<organism evidence="8 9">
    <name type="scientific">Streptococcus cuniculipharyngis</name>
    <dbReference type="NCBI Taxonomy" id="1562651"/>
    <lineage>
        <taxon>Bacteria</taxon>
        <taxon>Bacillati</taxon>
        <taxon>Bacillota</taxon>
        <taxon>Bacilli</taxon>
        <taxon>Lactobacillales</taxon>
        <taxon>Streptococcaceae</taxon>
        <taxon>Streptococcus</taxon>
    </lineage>
</organism>
<comment type="caution">
    <text evidence="8">The sequence shown here is derived from an EMBL/GenBank/DDBJ whole genome shotgun (WGS) entry which is preliminary data.</text>
</comment>
<comment type="similarity">
    <text evidence="2">Belongs to the UPF0718 family.</text>
</comment>
<dbReference type="EMBL" id="VOHL01000002">
    <property type="protein sequence ID" value="TWS98070.1"/>
    <property type="molecule type" value="Genomic_DNA"/>
</dbReference>
<dbReference type="RefSeq" id="WP_146566877.1">
    <property type="nucleotide sequence ID" value="NZ_VOHL01000002.1"/>
</dbReference>
<feature type="transmembrane region" description="Helical" evidence="7">
    <location>
        <begin position="239"/>
        <end position="258"/>
    </location>
</feature>
<comment type="subcellular location">
    <subcellularLocation>
        <location evidence="1">Cell membrane</location>
        <topology evidence="1">Multi-pass membrane protein</topology>
    </subcellularLocation>
</comment>
<dbReference type="Pfam" id="PF03773">
    <property type="entry name" value="ArsP_1"/>
    <property type="match status" value="1"/>
</dbReference>
<evidence type="ECO:0000256" key="1">
    <source>
        <dbReference type="ARBA" id="ARBA00004651"/>
    </source>
</evidence>
<keyword evidence="9" id="KW-1185">Reference proteome</keyword>
<feature type="transmembrane region" description="Helical" evidence="7">
    <location>
        <begin position="93"/>
        <end position="116"/>
    </location>
</feature>
<evidence type="ECO:0000256" key="4">
    <source>
        <dbReference type="ARBA" id="ARBA00022692"/>
    </source>
</evidence>
<evidence type="ECO:0000256" key="6">
    <source>
        <dbReference type="ARBA" id="ARBA00023136"/>
    </source>
</evidence>
<feature type="transmembrane region" description="Helical" evidence="7">
    <location>
        <begin position="278"/>
        <end position="300"/>
    </location>
</feature>
<evidence type="ECO:0000256" key="5">
    <source>
        <dbReference type="ARBA" id="ARBA00022989"/>
    </source>
</evidence>
<protein>
    <submittedName>
        <fullName evidence="8">Permease</fullName>
    </submittedName>
</protein>
<keyword evidence="6 7" id="KW-0472">Membrane</keyword>
<evidence type="ECO:0000313" key="9">
    <source>
        <dbReference type="Proteomes" id="UP000317430"/>
    </source>
</evidence>
<keyword evidence="4 7" id="KW-0812">Transmembrane</keyword>
<feature type="transmembrane region" description="Helical" evidence="7">
    <location>
        <begin position="215"/>
        <end position="232"/>
    </location>
</feature>
<sequence length="301" mass="33276">MTILSFLPNSLLQVLTIFMSIMIEALPFIFLGTLLSGFLEVFITPERMSNYLPKHPLGQIMFGLLAAFFFPSCECGIVPIVHKLLEKKLPSHAAIPFMMTAPVINPIVLFATYSAFGYSWTFVILRLVGASLVAFCMGLALVYLIKPDILKDEPPLKKHHHHEAKTVRAKLLFVSRHAIDDFFNTGSYLVGGSLAAAAMQVYLPTTWLRQVTQTPSLAILAMMGLAFTLSLCSEADAFIGASLLGSFGITPVLAFLLFGPLLDLKNLLMMRKVFKPTFIWQFIALSSSLVLLFSLILEVLL</sequence>
<dbReference type="GO" id="GO:0005886">
    <property type="term" value="C:plasma membrane"/>
    <property type="evidence" value="ECO:0007669"/>
    <property type="project" value="UniProtKB-SubCell"/>
</dbReference>
<proteinExistence type="inferred from homology"/>
<name>A0A5C5SD16_9STRE</name>
<evidence type="ECO:0000256" key="2">
    <source>
        <dbReference type="ARBA" id="ARBA00006386"/>
    </source>
</evidence>
<reference evidence="8 9" key="1">
    <citation type="submission" date="2019-08" db="EMBL/GenBank/DDBJ databases">
        <authorList>
            <person name="Lei W."/>
        </authorList>
    </citation>
    <scope>NUCLEOTIDE SEQUENCE [LARGE SCALE GENOMIC DNA]</scope>
    <source>
        <strain evidence="8 9">CCUG 66496</strain>
    </source>
</reference>
<dbReference type="Proteomes" id="UP000317430">
    <property type="component" value="Unassembled WGS sequence"/>
</dbReference>
<gene>
    <name evidence="8" type="ORF">FRX57_03840</name>
</gene>
<evidence type="ECO:0000256" key="3">
    <source>
        <dbReference type="ARBA" id="ARBA00022475"/>
    </source>
</evidence>
<dbReference type="PANTHER" id="PTHR34184">
    <property type="entry name" value="UPF0718 PROTEIN YCGR"/>
    <property type="match status" value="1"/>
</dbReference>
<dbReference type="AlphaFoldDB" id="A0A5C5SD16"/>
<dbReference type="PANTHER" id="PTHR34184:SF4">
    <property type="entry name" value="UPF0718 PROTEIN YCGR"/>
    <property type="match status" value="1"/>
</dbReference>